<dbReference type="PANTHER" id="PTHR23389">
    <property type="entry name" value="CHROMOSOME TRANSMISSION FIDELITY FACTOR 18"/>
    <property type="match status" value="1"/>
</dbReference>
<dbReference type="GO" id="GO:0006260">
    <property type="term" value="P:DNA replication"/>
    <property type="evidence" value="ECO:0007669"/>
    <property type="project" value="UniProtKB-KW"/>
</dbReference>
<dbReference type="SUPFAM" id="SSF52540">
    <property type="entry name" value="P-loop containing nucleoside triphosphate hydrolases"/>
    <property type="match status" value="1"/>
</dbReference>
<keyword evidence="4" id="KW-1185">Reference proteome</keyword>
<dbReference type="EMBL" id="FRFC01000003">
    <property type="protein sequence ID" value="SHO44417.1"/>
    <property type="molecule type" value="Genomic_DNA"/>
</dbReference>
<dbReference type="CDD" id="cd00009">
    <property type="entry name" value="AAA"/>
    <property type="match status" value="1"/>
</dbReference>
<feature type="domain" description="AAA+ ATPase" evidence="2">
    <location>
        <begin position="35"/>
        <end position="168"/>
    </location>
</feature>
<proteinExistence type="predicted"/>
<evidence type="ECO:0000259" key="2">
    <source>
        <dbReference type="SMART" id="SM00382"/>
    </source>
</evidence>
<sequence>MMWSEKYRPTNLLEMIGNEEAKESFVKWLGKWIKGTKPILLVGPPGIGKTTMAVLGAKQFGYDLISMNASDVRNKQKIQEILSPVLGNRSVLGKPMIFIDEVDGIHGRSDFGGVEALIDILKEPTVPIILAANFDTSDKMKSIKKVATTVKLKPLPPRLMRFYLEKILKQENKSIPIGSMIKIVIDSRGDIRSILNSAQALAGGFEPQLDKSYETNDVEESINRFFDAKSSEEAQTILYSLRTDPREKINAFYSSIITSNISTNELKQMLDVLSEADMLYGKIMKNQEWRLLRYLDSILLKLYKPGLSIKYSKFNLSWPTLNRIRWDGAAIKKLTSILARQTHVSRSTFATFYLPYLLYCIKNKSIEMHLDENDTEIVQKEMALLK</sequence>
<dbReference type="SMART" id="SM00382">
    <property type="entry name" value="AAA"/>
    <property type="match status" value="1"/>
</dbReference>
<dbReference type="InterPro" id="IPR003593">
    <property type="entry name" value="AAA+_ATPase"/>
</dbReference>
<name>A0A2H1EG21_9ARCH</name>
<gene>
    <name evidence="3" type="ORF">NSIN_20340</name>
</gene>
<dbReference type="InterPro" id="IPR027417">
    <property type="entry name" value="P-loop_NTPase"/>
</dbReference>
<dbReference type="InterPro" id="IPR003959">
    <property type="entry name" value="ATPase_AAA_core"/>
</dbReference>
<evidence type="ECO:0000313" key="3">
    <source>
        <dbReference type="EMBL" id="SHO44417.1"/>
    </source>
</evidence>
<evidence type="ECO:0000256" key="1">
    <source>
        <dbReference type="ARBA" id="ARBA00022705"/>
    </source>
</evidence>
<dbReference type="Proteomes" id="UP000232412">
    <property type="component" value="Unassembled WGS sequence"/>
</dbReference>
<protein>
    <submittedName>
        <fullName evidence="3">Putative ATPase family associated with various cellular activities (AAA)</fullName>
    </submittedName>
</protein>
<dbReference type="PANTHER" id="PTHR23389:SF6">
    <property type="entry name" value="REPLICATION FACTOR C SUBUNIT 1"/>
    <property type="match status" value="1"/>
</dbReference>
<keyword evidence="1" id="KW-0235">DNA replication</keyword>
<reference evidence="4" key="1">
    <citation type="submission" date="2016-12" db="EMBL/GenBank/DDBJ databases">
        <authorList>
            <person name="Herbold C."/>
        </authorList>
    </citation>
    <scope>NUCLEOTIDE SEQUENCE [LARGE SCALE GENOMIC DNA]</scope>
</reference>
<organism evidence="3 4">
    <name type="scientific">Nitrosotalea sinensis</name>
    <dbReference type="NCBI Taxonomy" id="1499975"/>
    <lineage>
        <taxon>Archaea</taxon>
        <taxon>Nitrososphaerota</taxon>
        <taxon>Nitrososphaeria</taxon>
        <taxon>Nitrosotaleales</taxon>
        <taxon>Nitrosotaleaceae</taxon>
        <taxon>Nitrosotalea</taxon>
    </lineage>
</organism>
<dbReference type="RefSeq" id="WP_320410665.1">
    <property type="nucleotide sequence ID" value="NZ_FRFC01000003.1"/>
</dbReference>
<dbReference type="AlphaFoldDB" id="A0A2H1EG21"/>
<dbReference type="GO" id="GO:0005524">
    <property type="term" value="F:ATP binding"/>
    <property type="evidence" value="ECO:0007669"/>
    <property type="project" value="InterPro"/>
</dbReference>
<evidence type="ECO:0000313" key="4">
    <source>
        <dbReference type="Proteomes" id="UP000232412"/>
    </source>
</evidence>
<dbReference type="Gene3D" id="3.40.50.300">
    <property type="entry name" value="P-loop containing nucleotide triphosphate hydrolases"/>
    <property type="match status" value="1"/>
</dbReference>
<dbReference type="Pfam" id="PF00004">
    <property type="entry name" value="AAA"/>
    <property type="match status" value="1"/>
</dbReference>
<dbReference type="GO" id="GO:0016887">
    <property type="term" value="F:ATP hydrolysis activity"/>
    <property type="evidence" value="ECO:0007669"/>
    <property type="project" value="InterPro"/>
</dbReference>
<accession>A0A2H1EG21</accession>